<gene>
    <name evidence="1" type="ORF">WS72_13555</name>
</gene>
<name>A0ABR5TGU8_9BURK</name>
<comment type="caution">
    <text evidence="1">The sequence shown here is derived from an EMBL/GenBank/DDBJ whole genome shotgun (WGS) entry which is preliminary data.</text>
</comment>
<protein>
    <submittedName>
        <fullName evidence="1">Uncharacterized protein</fullName>
    </submittedName>
</protein>
<dbReference type="Proteomes" id="UP000070255">
    <property type="component" value="Unassembled WGS sequence"/>
</dbReference>
<reference evidence="1 2" key="1">
    <citation type="submission" date="2015-11" db="EMBL/GenBank/DDBJ databases">
        <authorList>
            <person name="Sahl J."/>
            <person name="Wagner D."/>
            <person name="Keim P."/>
        </authorList>
    </citation>
    <scope>NUCLEOTIDE SEQUENCE [LARGE SCALE GENOMIC DNA]</scope>
    <source>
        <strain evidence="1 2">BDU18</strain>
    </source>
</reference>
<proteinExistence type="predicted"/>
<evidence type="ECO:0000313" key="1">
    <source>
        <dbReference type="EMBL" id="KWZ43780.1"/>
    </source>
</evidence>
<keyword evidence="2" id="KW-1185">Reference proteome</keyword>
<organism evidence="1 2">
    <name type="scientific">Burkholderia savannae</name>
    <dbReference type="NCBI Taxonomy" id="1637837"/>
    <lineage>
        <taxon>Bacteria</taxon>
        <taxon>Pseudomonadati</taxon>
        <taxon>Pseudomonadota</taxon>
        <taxon>Betaproteobacteria</taxon>
        <taxon>Burkholderiales</taxon>
        <taxon>Burkholderiaceae</taxon>
        <taxon>Burkholderia</taxon>
        <taxon>pseudomallei group</taxon>
    </lineage>
</organism>
<sequence length="140" mass="15713">MTGLDRGKNVWQTIENIGILMIFESLSLVGVFVDDEFEKTRTKDAFAENSISIVVSKARRVCTEPSFDEAHPHRCLVSDKVNVMTAISHPCHETACCCSNANRIENLQRSRKLRFAAPDHFTIVGSTFGVAKSRRKILFP</sequence>
<accession>A0ABR5TGU8</accession>
<dbReference type="EMBL" id="LNJQ01000001">
    <property type="protein sequence ID" value="KWZ43780.1"/>
    <property type="molecule type" value="Genomic_DNA"/>
</dbReference>
<evidence type="ECO:0000313" key="2">
    <source>
        <dbReference type="Proteomes" id="UP000070255"/>
    </source>
</evidence>